<reference evidence="3" key="2">
    <citation type="submission" date="2020-04" db="EMBL/GenBank/DDBJ databases">
        <authorList>
            <consortium name="NCBI Genome Project"/>
        </authorList>
    </citation>
    <scope>NUCLEOTIDE SEQUENCE</scope>
    <source>
        <strain evidence="3">CBS 304.34</strain>
    </source>
</reference>
<evidence type="ECO:0000313" key="3">
    <source>
        <dbReference type="RefSeq" id="XP_033571273.1"/>
    </source>
</evidence>
<protein>
    <submittedName>
        <fullName evidence="1 3">Uncharacterized protein</fullName>
    </submittedName>
</protein>
<name>A0A6A6Y6T0_9PEZI</name>
<dbReference type="AlphaFoldDB" id="A0A6A6Y6T0"/>
<evidence type="ECO:0000313" key="2">
    <source>
        <dbReference type="Proteomes" id="UP000504636"/>
    </source>
</evidence>
<evidence type="ECO:0000313" key="1">
    <source>
        <dbReference type="EMBL" id="KAF2804309.1"/>
    </source>
</evidence>
<dbReference type="RefSeq" id="XP_033571273.1">
    <property type="nucleotide sequence ID" value="XM_033721052.1"/>
</dbReference>
<keyword evidence="2" id="KW-1185">Reference proteome</keyword>
<dbReference type="EMBL" id="MU003714">
    <property type="protein sequence ID" value="KAF2804309.1"/>
    <property type="molecule type" value="Genomic_DNA"/>
</dbReference>
<reference evidence="3" key="3">
    <citation type="submission" date="2025-04" db="UniProtKB">
        <authorList>
            <consortium name="RefSeq"/>
        </authorList>
    </citation>
    <scope>IDENTIFICATION</scope>
    <source>
        <strain evidence="3">CBS 304.34</strain>
    </source>
</reference>
<organism evidence="1">
    <name type="scientific">Mytilinidion resinicola</name>
    <dbReference type="NCBI Taxonomy" id="574789"/>
    <lineage>
        <taxon>Eukaryota</taxon>
        <taxon>Fungi</taxon>
        <taxon>Dikarya</taxon>
        <taxon>Ascomycota</taxon>
        <taxon>Pezizomycotina</taxon>
        <taxon>Dothideomycetes</taxon>
        <taxon>Pleosporomycetidae</taxon>
        <taxon>Mytilinidiales</taxon>
        <taxon>Mytilinidiaceae</taxon>
        <taxon>Mytilinidion</taxon>
    </lineage>
</organism>
<reference evidence="1 3" key="1">
    <citation type="journal article" date="2020" name="Stud. Mycol.">
        <title>101 Dothideomycetes genomes: a test case for predicting lifestyles and emergence of pathogens.</title>
        <authorList>
            <person name="Haridas S."/>
            <person name="Albert R."/>
            <person name="Binder M."/>
            <person name="Bloem J."/>
            <person name="Labutti K."/>
            <person name="Salamov A."/>
            <person name="Andreopoulos B."/>
            <person name="Baker S."/>
            <person name="Barry K."/>
            <person name="Bills G."/>
            <person name="Bluhm B."/>
            <person name="Cannon C."/>
            <person name="Castanera R."/>
            <person name="Culley D."/>
            <person name="Daum C."/>
            <person name="Ezra D."/>
            <person name="Gonzalez J."/>
            <person name="Henrissat B."/>
            <person name="Kuo A."/>
            <person name="Liang C."/>
            <person name="Lipzen A."/>
            <person name="Lutzoni F."/>
            <person name="Magnuson J."/>
            <person name="Mondo S."/>
            <person name="Nolan M."/>
            <person name="Ohm R."/>
            <person name="Pangilinan J."/>
            <person name="Park H.-J."/>
            <person name="Ramirez L."/>
            <person name="Alfaro M."/>
            <person name="Sun H."/>
            <person name="Tritt A."/>
            <person name="Yoshinaga Y."/>
            <person name="Zwiers L.-H."/>
            <person name="Turgeon B."/>
            <person name="Goodwin S."/>
            <person name="Spatafora J."/>
            <person name="Crous P."/>
            <person name="Grigoriev I."/>
        </authorList>
    </citation>
    <scope>NUCLEOTIDE SEQUENCE</scope>
    <source>
        <strain evidence="1 3">CBS 304.34</strain>
    </source>
</reference>
<dbReference type="Proteomes" id="UP000504636">
    <property type="component" value="Unplaced"/>
</dbReference>
<sequence>MQHPPRRTVAHSTEHSRRCVASLAIAGSWVSQMAANSARGGKFDMPRRAIGTLWAQAAFIVRECIHTSPGSGARSE</sequence>
<proteinExistence type="predicted"/>
<accession>A0A6A6Y6T0</accession>
<gene>
    <name evidence="1 3" type="ORF">BDZ99DRAFT_467600</name>
</gene>
<dbReference type="GeneID" id="54461945"/>